<organism evidence="1 2">
    <name type="scientific">Chengkuizengella axinellae</name>
    <dbReference type="NCBI Taxonomy" id="3064388"/>
    <lineage>
        <taxon>Bacteria</taxon>
        <taxon>Bacillati</taxon>
        <taxon>Bacillota</taxon>
        <taxon>Bacilli</taxon>
        <taxon>Bacillales</taxon>
        <taxon>Paenibacillaceae</taxon>
        <taxon>Chengkuizengella</taxon>
    </lineage>
</organism>
<name>A0ABT9J2G0_9BACL</name>
<keyword evidence="2" id="KW-1185">Reference proteome</keyword>
<comment type="caution">
    <text evidence="1">The sequence shown here is derived from an EMBL/GenBank/DDBJ whole genome shotgun (WGS) entry which is preliminary data.</text>
</comment>
<evidence type="ECO:0000313" key="1">
    <source>
        <dbReference type="EMBL" id="MDP5275800.1"/>
    </source>
</evidence>
<gene>
    <name evidence="1" type="ORF">Q5Y73_17000</name>
</gene>
<reference evidence="1 2" key="1">
    <citation type="submission" date="2023-08" db="EMBL/GenBank/DDBJ databases">
        <authorList>
            <person name="Park J.-S."/>
        </authorList>
    </citation>
    <scope>NUCLEOTIDE SEQUENCE [LARGE SCALE GENOMIC DNA]</scope>
    <source>
        <strain evidence="1 2">2205SS18-9</strain>
    </source>
</reference>
<proteinExistence type="predicted"/>
<accession>A0ABT9J2G0</accession>
<dbReference type="RefSeq" id="WP_305993112.1">
    <property type="nucleotide sequence ID" value="NZ_JAVAMP010000010.1"/>
</dbReference>
<dbReference type="EMBL" id="JAVAMP010000010">
    <property type="protein sequence ID" value="MDP5275800.1"/>
    <property type="molecule type" value="Genomic_DNA"/>
</dbReference>
<evidence type="ECO:0000313" key="2">
    <source>
        <dbReference type="Proteomes" id="UP001231941"/>
    </source>
</evidence>
<dbReference type="Proteomes" id="UP001231941">
    <property type="component" value="Unassembled WGS sequence"/>
</dbReference>
<sequence>MRNDTKLLFYVRTLKPEAAVELTPYYSEIIKYLQKDELHSLTDLQQYLSHLIDHHFIKFHGLMIKCMYESFQINDLNNVWKLNKYLCQSLNENDPSTFHLRKILLTLSKKLYPWLDFSFFKVEADDNSRLSLAATHTFIATKLGMNADESVKDYLRTLVFLLINEAKQNMKLNKSDIQAMMSNFFSIIQIEWEQLKILRGNDIYTTQKPQVYFPVNPLTSDSNQFISGNE</sequence>
<protein>
    <submittedName>
        <fullName evidence="1">Uncharacterized protein</fullName>
    </submittedName>
</protein>